<organism evidence="5 6">
    <name type="scientific">Ramazzottius varieornatus</name>
    <name type="common">Water bear</name>
    <name type="synonym">Tardigrade</name>
    <dbReference type="NCBI Taxonomy" id="947166"/>
    <lineage>
        <taxon>Eukaryota</taxon>
        <taxon>Metazoa</taxon>
        <taxon>Ecdysozoa</taxon>
        <taxon>Tardigrada</taxon>
        <taxon>Eutardigrada</taxon>
        <taxon>Parachela</taxon>
        <taxon>Hypsibioidea</taxon>
        <taxon>Ramazzottiidae</taxon>
        <taxon>Ramazzottius</taxon>
    </lineage>
</organism>
<proteinExistence type="predicted"/>
<gene>
    <name evidence="5" type="primary">RvY_07179-1</name>
    <name evidence="5" type="synonym">RvY_07179.1</name>
    <name evidence="5" type="ORF">RvY_07179</name>
</gene>
<feature type="compositionally biased region" description="Polar residues" evidence="3">
    <location>
        <begin position="26"/>
        <end position="40"/>
    </location>
</feature>
<dbReference type="InterPro" id="IPR013783">
    <property type="entry name" value="Ig-like_fold"/>
</dbReference>
<reference evidence="5 6" key="1">
    <citation type="journal article" date="2016" name="Nat. Commun.">
        <title>Extremotolerant tardigrade genome and improved radiotolerance of human cultured cells by tardigrade-unique protein.</title>
        <authorList>
            <person name="Hashimoto T."/>
            <person name="Horikawa D.D."/>
            <person name="Saito Y."/>
            <person name="Kuwahara H."/>
            <person name="Kozuka-Hata H."/>
            <person name="Shin-I T."/>
            <person name="Minakuchi Y."/>
            <person name="Ohishi K."/>
            <person name="Motoyama A."/>
            <person name="Aizu T."/>
            <person name="Enomoto A."/>
            <person name="Kondo K."/>
            <person name="Tanaka S."/>
            <person name="Hara Y."/>
            <person name="Koshikawa S."/>
            <person name="Sagara H."/>
            <person name="Miura T."/>
            <person name="Yokobori S."/>
            <person name="Miyagawa K."/>
            <person name="Suzuki Y."/>
            <person name="Kubo T."/>
            <person name="Oyama M."/>
            <person name="Kohara Y."/>
            <person name="Fujiyama A."/>
            <person name="Arakawa K."/>
            <person name="Katayama T."/>
            <person name="Toyoda A."/>
            <person name="Kunieda T."/>
        </authorList>
    </citation>
    <scope>NUCLEOTIDE SEQUENCE [LARGE SCALE GENOMIC DNA]</scope>
    <source>
        <strain evidence="5 6">YOKOZUNA-1</strain>
    </source>
</reference>
<keyword evidence="6" id="KW-1185">Reference proteome</keyword>
<dbReference type="InterPro" id="IPR007110">
    <property type="entry name" value="Ig-like_dom"/>
</dbReference>
<dbReference type="InterPro" id="IPR036179">
    <property type="entry name" value="Ig-like_dom_sf"/>
</dbReference>
<dbReference type="EMBL" id="BDGG01000003">
    <property type="protein sequence ID" value="GAU95581.1"/>
    <property type="molecule type" value="Genomic_DNA"/>
</dbReference>
<name>A0A1D1V1G1_RAMVA</name>
<dbReference type="AlphaFoldDB" id="A0A1D1V1G1"/>
<dbReference type="Proteomes" id="UP000186922">
    <property type="component" value="Unassembled WGS sequence"/>
</dbReference>
<evidence type="ECO:0000313" key="5">
    <source>
        <dbReference type="EMBL" id="GAU95581.1"/>
    </source>
</evidence>
<evidence type="ECO:0000313" key="6">
    <source>
        <dbReference type="Proteomes" id="UP000186922"/>
    </source>
</evidence>
<dbReference type="SMART" id="SM00408">
    <property type="entry name" value="IGc2"/>
    <property type="match status" value="1"/>
</dbReference>
<dbReference type="InterPro" id="IPR003599">
    <property type="entry name" value="Ig_sub"/>
</dbReference>
<feature type="region of interest" description="Disordered" evidence="3">
    <location>
        <begin position="1"/>
        <end position="65"/>
    </location>
</feature>
<evidence type="ECO:0000256" key="1">
    <source>
        <dbReference type="ARBA" id="ARBA00023157"/>
    </source>
</evidence>
<dbReference type="InterPro" id="IPR003598">
    <property type="entry name" value="Ig_sub2"/>
</dbReference>
<keyword evidence="1" id="KW-1015">Disulfide bond</keyword>
<dbReference type="OrthoDB" id="6370831at2759"/>
<evidence type="ECO:0000256" key="3">
    <source>
        <dbReference type="SAM" id="MobiDB-lite"/>
    </source>
</evidence>
<dbReference type="FunFam" id="2.60.40.10:FF:000032">
    <property type="entry name" value="palladin isoform X1"/>
    <property type="match status" value="1"/>
</dbReference>
<dbReference type="CDD" id="cd00096">
    <property type="entry name" value="Ig"/>
    <property type="match status" value="1"/>
</dbReference>
<evidence type="ECO:0000259" key="4">
    <source>
        <dbReference type="PROSITE" id="PS50835"/>
    </source>
</evidence>
<comment type="caution">
    <text evidence="5">The sequence shown here is derived from an EMBL/GenBank/DDBJ whole genome shotgun (WGS) entry which is preliminary data.</text>
</comment>
<keyword evidence="2" id="KW-0393">Immunoglobulin domain</keyword>
<dbReference type="SUPFAM" id="SSF48726">
    <property type="entry name" value="Immunoglobulin"/>
    <property type="match status" value="1"/>
</dbReference>
<dbReference type="Gene3D" id="2.60.40.10">
    <property type="entry name" value="Immunoglobulins"/>
    <property type="match status" value="1"/>
</dbReference>
<dbReference type="SMART" id="SM00409">
    <property type="entry name" value="IG"/>
    <property type="match status" value="1"/>
</dbReference>
<sequence length="190" mass="20635">MIHNVASAVKGGTTNSSAKPAHGPPHSSSHAPLPKNSTQEAGRPAPSAAFERRRSSVTADQIPSTGRRASVDIFEGLPIGGIRRASINPLAPKLDEPTIRQVEDANGDYIVLECRIHSDVQPEANWYHLDDLIKKNDQRRSVSMRKDGNGWIAAVEIRKITPKDAGKYTCRAKNANGENFATVFSYVEAP</sequence>
<protein>
    <recommendedName>
        <fullName evidence="4">Ig-like domain-containing protein</fullName>
    </recommendedName>
</protein>
<dbReference type="InterPro" id="IPR013098">
    <property type="entry name" value="Ig_I-set"/>
</dbReference>
<accession>A0A1D1V1G1</accession>
<dbReference type="PROSITE" id="PS50835">
    <property type="entry name" value="IG_LIKE"/>
    <property type="match status" value="1"/>
</dbReference>
<dbReference type="Pfam" id="PF07679">
    <property type="entry name" value="I-set"/>
    <property type="match status" value="1"/>
</dbReference>
<feature type="domain" description="Ig-like" evidence="4">
    <location>
        <begin position="92"/>
        <end position="185"/>
    </location>
</feature>
<evidence type="ECO:0000256" key="2">
    <source>
        <dbReference type="ARBA" id="ARBA00023319"/>
    </source>
</evidence>
<dbReference type="STRING" id="947166.A0A1D1V1G1"/>